<dbReference type="AlphaFoldDB" id="A0A9D1GWR5"/>
<gene>
    <name evidence="1" type="ORF">IAA98_04395</name>
</gene>
<reference evidence="1" key="2">
    <citation type="journal article" date="2021" name="PeerJ">
        <title>Extensive microbial diversity within the chicken gut microbiome revealed by metagenomics and culture.</title>
        <authorList>
            <person name="Gilroy R."/>
            <person name="Ravi A."/>
            <person name="Getino M."/>
            <person name="Pursley I."/>
            <person name="Horton D.L."/>
            <person name="Alikhan N.F."/>
            <person name="Baker D."/>
            <person name="Gharbi K."/>
            <person name="Hall N."/>
            <person name="Watson M."/>
            <person name="Adriaenssens E.M."/>
            <person name="Foster-Nyarko E."/>
            <person name="Jarju S."/>
            <person name="Secka A."/>
            <person name="Antonio M."/>
            <person name="Oren A."/>
            <person name="Chaudhuri R.R."/>
            <person name="La Ragione R."/>
            <person name="Hildebrand F."/>
            <person name="Pallen M.J."/>
        </authorList>
    </citation>
    <scope>NUCLEOTIDE SEQUENCE</scope>
    <source>
        <strain evidence="1">ChiGjej1B1-24693</strain>
    </source>
</reference>
<dbReference type="Proteomes" id="UP000886842">
    <property type="component" value="Unassembled WGS sequence"/>
</dbReference>
<dbReference type="EMBL" id="DVLP01000130">
    <property type="protein sequence ID" value="HIT74804.1"/>
    <property type="molecule type" value="Genomic_DNA"/>
</dbReference>
<name>A0A9D1GWR5_9ACTN</name>
<evidence type="ECO:0008006" key="3">
    <source>
        <dbReference type="Google" id="ProtNLM"/>
    </source>
</evidence>
<reference evidence="1" key="1">
    <citation type="submission" date="2020-10" db="EMBL/GenBank/DDBJ databases">
        <authorList>
            <person name="Gilroy R."/>
        </authorList>
    </citation>
    <scope>NUCLEOTIDE SEQUENCE</scope>
    <source>
        <strain evidence="1">ChiGjej1B1-24693</strain>
    </source>
</reference>
<accession>A0A9D1GWR5</accession>
<protein>
    <recommendedName>
        <fullName evidence="3">PIN domain-containing protein</fullName>
    </recommendedName>
</protein>
<evidence type="ECO:0000313" key="2">
    <source>
        <dbReference type="Proteomes" id="UP000886842"/>
    </source>
</evidence>
<evidence type="ECO:0000313" key="1">
    <source>
        <dbReference type="EMBL" id="HIT74804.1"/>
    </source>
</evidence>
<proteinExistence type="predicted"/>
<sequence length="100" mass="11494">MYRAVLDTCALVPSLQRDFLLQLATEDAFAPMWGTGILAELDYTLARLHEQRGIGDSEHRRSARRINPPQTPAQILDQLVERYRMHEVNDILRPLLPNLT</sequence>
<organism evidence="1 2">
    <name type="scientific">Candidatus Avipropionibacterium avicola</name>
    <dbReference type="NCBI Taxonomy" id="2840701"/>
    <lineage>
        <taxon>Bacteria</taxon>
        <taxon>Bacillati</taxon>
        <taxon>Actinomycetota</taxon>
        <taxon>Actinomycetes</taxon>
        <taxon>Propionibacteriales</taxon>
        <taxon>Propionibacteriaceae</taxon>
        <taxon>Propionibacteriaceae incertae sedis</taxon>
        <taxon>Candidatus Avipropionibacterium</taxon>
    </lineage>
</organism>
<comment type="caution">
    <text evidence="1">The sequence shown here is derived from an EMBL/GenBank/DDBJ whole genome shotgun (WGS) entry which is preliminary data.</text>
</comment>